<proteinExistence type="predicted"/>
<name>B4D006_9BACT</name>
<dbReference type="AlphaFoldDB" id="B4D006"/>
<dbReference type="RefSeq" id="WP_006979569.1">
    <property type="nucleotide sequence ID" value="NZ_ABVL01000005.1"/>
</dbReference>
<dbReference type="Proteomes" id="UP000005824">
    <property type="component" value="Unassembled WGS sequence"/>
</dbReference>
<comment type="caution">
    <text evidence="2">The sequence shown here is derived from an EMBL/GenBank/DDBJ whole genome shotgun (WGS) entry which is preliminary data.</text>
</comment>
<evidence type="ECO:0000256" key="1">
    <source>
        <dbReference type="SAM" id="Phobius"/>
    </source>
</evidence>
<keyword evidence="1" id="KW-0472">Membrane</keyword>
<dbReference type="InParanoid" id="B4D006"/>
<keyword evidence="1" id="KW-1133">Transmembrane helix</keyword>
<dbReference type="STRING" id="497964.CfE428DRAFT_2244"/>
<organism evidence="2 3">
    <name type="scientific">Chthoniobacter flavus Ellin428</name>
    <dbReference type="NCBI Taxonomy" id="497964"/>
    <lineage>
        <taxon>Bacteria</taxon>
        <taxon>Pseudomonadati</taxon>
        <taxon>Verrucomicrobiota</taxon>
        <taxon>Spartobacteria</taxon>
        <taxon>Chthoniobacterales</taxon>
        <taxon>Chthoniobacteraceae</taxon>
        <taxon>Chthoniobacter</taxon>
    </lineage>
</organism>
<keyword evidence="3" id="KW-1185">Reference proteome</keyword>
<dbReference type="EMBL" id="ABVL01000005">
    <property type="protein sequence ID" value="EDY20320.1"/>
    <property type="molecule type" value="Genomic_DNA"/>
</dbReference>
<evidence type="ECO:0000313" key="3">
    <source>
        <dbReference type="Proteomes" id="UP000005824"/>
    </source>
</evidence>
<accession>B4D006</accession>
<sequence>MAEDERKAELTAQLASSRKQITTNVRALGRDLDFAARARRAFKTHPAMWIGAAILIGLFVSRLPFGRKKVVVKEGKKAAPTVEKVEKAGLLMAALKIAFDIAKPTLIGWATRWMADYFEKGNRYGSDSR</sequence>
<gene>
    <name evidence="2" type="ORF">CfE428DRAFT_2244</name>
</gene>
<protein>
    <recommendedName>
        <fullName evidence="4">DUF3618 domain-containing protein</fullName>
    </recommendedName>
</protein>
<evidence type="ECO:0000313" key="2">
    <source>
        <dbReference type="EMBL" id="EDY20320.1"/>
    </source>
</evidence>
<reference evidence="2 3" key="1">
    <citation type="journal article" date="2011" name="J. Bacteriol.">
        <title>Genome sequence of Chthoniobacter flavus Ellin428, an aerobic heterotrophic soil bacterium.</title>
        <authorList>
            <person name="Kant R."/>
            <person name="van Passel M.W."/>
            <person name="Palva A."/>
            <person name="Lucas S."/>
            <person name="Lapidus A."/>
            <person name="Glavina Del Rio T."/>
            <person name="Dalin E."/>
            <person name="Tice H."/>
            <person name="Bruce D."/>
            <person name="Goodwin L."/>
            <person name="Pitluck S."/>
            <person name="Larimer F.W."/>
            <person name="Land M.L."/>
            <person name="Hauser L."/>
            <person name="Sangwan P."/>
            <person name="de Vos W.M."/>
            <person name="Janssen P.H."/>
            <person name="Smidt H."/>
        </authorList>
    </citation>
    <scope>NUCLEOTIDE SEQUENCE [LARGE SCALE GENOMIC DNA]</scope>
    <source>
        <strain evidence="2 3">Ellin428</strain>
    </source>
</reference>
<keyword evidence="1" id="KW-0812">Transmembrane</keyword>
<evidence type="ECO:0008006" key="4">
    <source>
        <dbReference type="Google" id="ProtNLM"/>
    </source>
</evidence>
<feature type="transmembrane region" description="Helical" evidence="1">
    <location>
        <begin position="47"/>
        <end position="65"/>
    </location>
</feature>